<evidence type="ECO:0000313" key="3">
    <source>
        <dbReference type="EMBL" id="EXG79438.1"/>
    </source>
</evidence>
<dbReference type="PANTHER" id="PTHR34109">
    <property type="entry name" value="BNAUNNG04460D PROTEIN-RELATED"/>
    <property type="match status" value="1"/>
</dbReference>
<name>A0A010YWB3_9ACTN</name>
<dbReference type="CDD" id="cd07246">
    <property type="entry name" value="VOC_like"/>
    <property type="match status" value="1"/>
</dbReference>
<dbReference type="OrthoDB" id="9795306at2"/>
<evidence type="ECO:0000313" key="4">
    <source>
        <dbReference type="Proteomes" id="UP000021053"/>
    </source>
</evidence>
<accession>A0A010YWB3</accession>
<dbReference type="AlphaFoldDB" id="A0A010YWB3"/>
<dbReference type="PROSITE" id="PS51819">
    <property type="entry name" value="VOC"/>
    <property type="match status" value="1"/>
</dbReference>
<evidence type="ECO:0000259" key="2">
    <source>
        <dbReference type="PROSITE" id="PS51819"/>
    </source>
</evidence>
<dbReference type="InterPro" id="IPR004360">
    <property type="entry name" value="Glyas_Fos-R_dOase_dom"/>
</dbReference>
<feature type="domain" description="VOC" evidence="2">
    <location>
        <begin position="73"/>
        <end position="201"/>
    </location>
</feature>
<dbReference type="SUPFAM" id="SSF54593">
    <property type="entry name" value="Glyoxalase/Bleomycin resistance protein/Dihydroxybiphenyl dioxygenase"/>
    <property type="match status" value="1"/>
</dbReference>
<dbReference type="PANTHER" id="PTHR34109:SF1">
    <property type="entry name" value="VOC DOMAIN-CONTAINING PROTEIN"/>
    <property type="match status" value="1"/>
</dbReference>
<protein>
    <recommendedName>
        <fullName evidence="2">VOC domain-containing protein</fullName>
    </recommendedName>
</protein>
<dbReference type="InterPro" id="IPR037523">
    <property type="entry name" value="VOC_core"/>
</dbReference>
<dbReference type="HOGENOM" id="CLU_1413892_0_0_11"/>
<dbReference type="RefSeq" id="WP_051569623.1">
    <property type="nucleotide sequence ID" value="NZ_KK073874.1"/>
</dbReference>
<proteinExistence type="predicted"/>
<feature type="region of interest" description="Disordered" evidence="1">
    <location>
        <begin position="1"/>
        <end position="21"/>
    </location>
</feature>
<sequence>MTDPLDALRDPGAPQSPDPEFADALRRRLREALDRPIARRQGRPVPIEDDRLDELLEFAVEQFEEDLMTLPITIKQFSPYLAVVDGRRAIDFYVAAFGAEVVDEPTIMPDGKIGHVTLQIGPLRLFLAEEFPEMGLQAPPSLGGVSVTLHLSLGSAGDVDTVAQRAVAAGATLDRPVADGPYGRAGVIVDPSGHRWFLLHEPEGRP</sequence>
<dbReference type="Gene3D" id="3.30.720.110">
    <property type="match status" value="1"/>
</dbReference>
<reference evidence="3 4" key="1">
    <citation type="submission" date="2013-07" db="EMBL/GenBank/DDBJ databases">
        <authorList>
            <consortium name="DOE Joint Genome Institute"/>
            <person name="Eisen J."/>
            <person name="Huntemann M."/>
            <person name="Han J."/>
            <person name="Chen A."/>
            <person name="Kyrpides N."/>
            <person name="Mavromatis K."/>
            <person name="Markowitz V."/>
            <person name="Palaniappan K."/>
            <person name="Ivanova N."/>
            <person name="Schaumberg A."/>
            <person name="Pati A."/>
            <person name="Liolios K."/>
            <person name="Nordberg H.P."/>
            <person name="Cantor M.N."/>
            <person name="Hua S.X."/>
            <person name="Woyke T."/>
        </authorList>
    </citation>
    <scope>NUCLEOTIDE SEQUENCE [LARGE SCALE GENOMIC DNA]</scope>
    <source>
        <strain evidence="3 4">DSM 44712</strain>
    </source>
</reference>
<comment type="caution">
    <text evidence="3">The sequence shown here is derived from an EMBL/GenBank/DDBJ whole genome shotgun (WGS) entry which is preliminary data.</text>
</comment>
<dbReference type="Pfam" id="PF00903">
    <property type="entry name" value="Glyoxalase"/>
    <property type="match status" value="1"/>
</dbReference>
<dbReference type="Gene3D" id="3.30.720.120">
    <property type="match status" value="1"/>
</dbReference>
<gene>
    <name evidence="3" type="ORF">CryarDRAFT_0473</name>
</gene>
<keyword evidence="4" id="KW-1185">Reference proteome</keyword>
<organism evidence="3 4">
    <name type="scientific">Cryptosporangium arvum DSM 44712</name>
    <dbReference type="NCBI Taxonomy" id="927661"/>
    <lineage>
        <taxon>Bacteria</taxon>
        <taxon>Bacillati</taxon>
        <taxon>Actinomycetota</taxon>
        <taxon>Actinomycetes</taxon>
        <taxon>Cryptosporangiales</taxon>
        <taxon>Cryptosporangiaceae</taxon>
        <taxon>Cryptosporangium</taxon>
    </lineage>
</organism>
<dbReference type="InterPro" id="IPR029068">
    <property type="entry name" value="Glyas_Bleomycin-R_OHBP_Dase"/>
</dbReference>
<dbReference type="Proteomes" id="UP000021053">
    <property type="component" value="Unassembled WGS sequence"/>
</dbReference>
<dbReference type="EMBL" id="JFBT01000001">
    <property type="protein sequence ID" value="EXG79438.1"/>
    <property type="molecule type" value="Genomic_DNA"/>
</dbReference>
<evidence type="ECO:0000256" key="1">
    <source>
        <dbReference type="SAM" id="MobiDB-lite"/>
    </source>
</evidence>